<reference evidence="2" key="1">
    <citation type="journal article" date="2021" name="PeerJ">
        <title>Extensive microbial diversity within the chicken gut microbiome revealed by metagenomics and culture.</title>
        <authorList>
            <person name="Gilroy R."/>
            <person name="Ravi A."/>
            <person name="Getino M."/>
            <person name="Pursley I."/>
            <person name="Horton D.L."/>
            <person name="Alikhan N.F."/>
            <person name="Baker D."/>
            <person name="Gharbi K."/>
            <person name="Hall N."/>
            <person name="Watson M."/>
            <person name="Adriaenssens E.M."/>
            <person name="Foster-Nyarko E."/>
            <person name="Jarju S."/>
            <person name="Secka A."/>
            <person name="Antonio M."/>
            <person name="Oren A."/>
            <person name="Chaudhuri R.R."/>
            <person name="La Ragione R."/>
            <person name="Hildebrand F."/>
            <person name="Pallen M.J."/>
        </authorList>
    </citation>
    <scope>NUCLEOTIDE SEQUENCE</scope>
    <source>
        <strain evidence="2">ChiSjej3B21-8574</strain>
    </source>
</reference>
<keyword evidence="1" id="KW-0472">Membrane</keyword>
<comment type="caution">
    <text evidence="2">The sequence shown here is derived from an EMBL/GenBank/DDBJ whole genome shotgun (WGS) entry which is preliminary data.</text>
</comment>
<gene>
    <name evidence="2" type="ORF">H9754_04605</name>
</gene>
<dbReference type="AlphaFoldDB" id="A0A9D2PI21"/>
<dbReference type="EMBL" id="DWWD01000021">
    <property type="protein sequence ID" value="HJC49850.1"/>
    <property type="molecule type" value="Genomic_DNA"/>
</dbReference>
<dbReference type="Proteomes" id="UP000823904">
    <property type="component" value="Unassembled WGS sequence"/>
</dbReference>
<evidence type="ECO:0000256" key="1">
    <source>
        <dbReference type="SAM" id="Phobius"/>
    </source>
</evidence>
<evidence type="ECO:0000313" key="2">
    <source>
        <dbReference type="EMBL" id="HJC49850.1"/>
    </source>
</evidence>
<sequence>MKVERLLLYIAVTAVSTYLIRMIPLVAIQKKIENRFFRSFLFYVPYAVLASMIMPAVFYATGDIRASAVGFVTAMIFAYCEKNIVTVACASCIAAFVALLLL</sequence>
<evidence type="ECO:0000313" key="3">
    <source>
        <dbReference type="Proteomes" id="UP000823904"/>
    </source>
</evidence>
<protein>
    <submittedName>
        <fullName evidence="2">AzlD domain-containing protein</fullName>
    </submittedName>
</protein>
<dbReference type="InterPro" id="IPR008407">
    <property type="entry name" value="Brnchd-chn_aa_trnsp_AzlD"/>
</dbReference>
<keyword evidence="1" id="KW-1133">Transmembrane helix</keyword>
<feature type="transmembrane region" description="Helical" evidence="1">
    <location>
        <begin position="82"/>
        <end position="101"/>
    </location>
</feature>
<feature type="transmembrane region" description="Helical" evidence="1">
    <location>
        <begin position="6"/>
        <end position="28"/>
    </location>
</feature>
<keyword evidence="1" id="KW-0812">Transmembrane</keyword>
<feature type="transmembrane region" description="Helical" evidence="1">
    <location>
        <begin position="40"/>
        <end position="62"/>
    </location>
</feature>
<dbReference type="Pfam" id="PF05437">
    <property type="entry name" value="AzlD"/>
    <property type="match status" value="1"/>
</dbReference>
<name>A0A9D2PI21_9FIRM</name>
<accession>A0A9D2PI21</accession>
<reference evidence="2" key="2">
    <citation type="submission" date="2021-04" db="EMBL/GenBank/DDBJ databases">
        <authorList>
            <person name="Gilroy R."/>
        </authorList>
    </citation>
    <scope>NUCLEOTIDE SEQUENCE</scope>
    <source>
        <strain evidence="2">ChiSjej3B21-8574</strain>
    </source>
</reference>
<organism evidence="2 3">
    <name type="scientific">Candidatus Anaerostipes avistercoris</name>
    <dbReference type="NCBI Taxonomy" id="2838462"/>
    <lineage>
        <taxon>Bacteria</taxon>
        <taxon>Bacillati</taxon>
        <taxon>Bacillota</taxon>
        <taxon>Clostridia</taxon>
        <taxon>Lachnospirales</taxon>
        <taxon>Lachnospiraceae</taxon>
        <taxon>Anaerostipes</taxon>
    </lineage>
</organism>
<proteinExistence type="predicted"/>